<evidence type="ECO:0000313" key="2">
    <source>
        <dbReference type="Proteomes" id="UP000799424"/>
    </source>
</evidence>
<dbReference type="Proteomes" id="UP000799424">
    <property type="component" value="Unassembled WGS sequence"/>
</dbReference>
<accession>A0A6A7ADG5</accession>
<dbReference type="EMBL" id="MU006219">
    <property type="protein sequence ID" value="KAF2830625.1"/>
    <property type="molecule type" value="Genomic_DNA"/>
</dbReference>
<name>A0A6A7ADG5_9PLEO</name>
<proteinExistence type="predicted"/>
<dbReference type="OrthoDB" id="3799604at2759"/>
<sequence>MEAALETRKDVFDDKLVVRFLKRYLVWREHVQAREEQEDEQLSCEQLARFFADRADGASLDEICGFFSGAKDVEMLVWRLQQVAVLTPMGLDKHGEVVESVYKLGAVTKKRPAEDETVEKQPPAKKSMLKCSGRTALGRGCKRRKLMDPGEAEYQCRQHN</sequence>
<reference evidence="1" key="1">
    <citation type="journal article" date="2020" name="Stud. Mycol.">
        <title>101 Dothideomycetes genomes: a test case for predicting lifestyles and emergence of pathogens.</title>
        <authorList>
            <person name="Haridas S."/>
            <person name="Albert R."/>
            <person name="Binder M."/>
            <person name="Bloem J."/>
            <person name="Labutti K."/>
            <person name="Salamov A."/>
            <person name="Andreopoulos B."/>
            <person name="Baker S."/>
            <person name="Barry K."/>
            <person name="Bills G."/>
            <person name="Bluhm B."/>
            <person name="Cannon C."/>
            <person name="Castanera R."/>
            <person name="Culley D."/>
            <person name="Daum C."/>
            <person name="Ezra D."/>
            <person name="Gonzalez J."/>
            <person name="Henrissat B."/>
            <person name="Kuo A."/>
            <person name="Liang C."/>
            <person name="Lipzen A."/>
            <person name="Lutzoni F."/>
            <person name="Magnuson J."/>
            <person name="Mondo S."/>
            <person name="Nolan M."/>
            <person name="Ohm R."/>
            <person name="Pangilinan J."/>
            <person name="Park H.-J."/>
            <person name="Ramirez L."/>
            <person name="Alfaro M."/>
            <person name="Sun H."/>
            <person name="Tritt A."/>
            <person name="Yoshinaga Y."/>
            <person name="Zwiers L.-H."/>
            <person name="Turgeon B."/>
            <person name="Goodwin S."/>
            <person name="Spatafora J."/>
            <person name="Crous P."/>
            <person name="Grigoriev I."/>
        </authorList>
    </citation>
    <scope>NUCLEOTIDE SEQUENCE</scope>
    <source>
        <strain evidence="1">CBS 113818</strain>
    </source>
</reference>
<keyword evidence="2" id="KW-1185">Reference proteome</keyword>
<protein>
    <submittedName>
        <fullName evidence="1">Uncharacterized protein</fullName>
    </submittedName>
</protein>
<evidence type="ECO:0000313" key="1">
    <source>
        <dbReference type="EMBL" id="KAF2830625.1"/>
    </source>
</evidence>
<dbReference type="AlphaFoldDB" id="A0A6A7ADG5"/>
<gene>
    <name evidence="1" type="ORF">CC86DRAFT_402652</name>
</gene>
<organism evidence="1 2">
    <name type="scientific">Ophiobolus disseminans</name>
    <dbReference type="NCBI Taxonomy" id="1469910"/>
    <lineage>
        <taxon>Eukaryota</taxon>
        <taxon>Fungi</taxon>
        <taxon>Dikarya</taxon>
        <taxon>Ascomycota</taxon>
        <taxon>Pezizomycotina</taxon>
        <taxon>Dothideomycetes</taxon>
        <taxon>Pleosporomycetidae</taxon>
        <taxon>Pleosporales</taxon>
        <taxon>Pleosporineae</taxon>
        <taxon>Phaeosphaeriaceae</taxon>
        <taxon>Ophiobolus</taxon>
    </lineage>
</organism>